<dbReference type="RefSeq" id="WP_183439110.1">
    <property type="nucleotide sequence ID" value="NZ_JACHXD010000001.1"/>
</dbReference>
<comment type="caution">
    <text evidence="8">The sequence shown here is derived from an EMBL/GenBank/DDBJ whole genome shotgun (WGS) entry which is preliminary data.</text>
</comment>
<dbReference type="InterPro" id="IPR050638">
    <property type="entry name" value="AA-Vitamin_Transporters"/>
</dbReference>
<reference evidence="8 9" key="1">
    <citation type="submission" date="2020-08" db="EMBL/GenBank/DDBJ databases">
        <title>Genomic Encyclopedia of Type Strains, Phase III (KMG-III): the genomes of soil and plant-associated and newly described type strains.</title>
        <authorList>
            <person name="Whitman W."/>
        </authorList>
    </citation>
    <scope>NUCLEOTIDE SEQUENCE [LARGE SCALE GENOMIC DNA]</scope>
    <source>
        <strain evidence="8 9">CECT 8897</strain>
    </source>
</reference>
<evidence type="ECO:0000256" key="5">
    <source>
        <dbReference type="ARBA" id="ARBA00023136"/>
    </source>
</evidence>
<organism evidence="8 9">
    <name type="scientific">Pseudoduganella violacea</name>
    <dbReference type="NCBI Taxonomy" id="1715466"/>
    <lineage>
        <taxon>Bacteria</taxon>
        <taxon>Pseudomonadati</taxon>
        <taxon>Pseudomonadota</taxon>
        <taxon>Betaproteobacteria</taxon>
        <taxon>Burkholderiales</taxon>
        <taxon>Oxalobacteraceae</taxon>
        <taxon>Telluria group</taxon>
        <taxon>Pseudoduganella</taxon>
    </lineage>
</organism>
<dbReference type="InterPro" id="IPR000620">
    <property type="entry name" value="EamA_dom"/>
</dbReference>
<feature type="transmembrane region" description="Helical" evidence="6">
    <location>
        <begin position="146"/>
        <end position="166"/>
    </location>
</feature>
<feature type="transmembrane region" description="Helical" evidence="6">
    <location>
        <begin position="178"/>
        <end position="197"/>
    </location>
</feature>
<feature type="transmembrane region" description="Helical" evidence="6">
    <location>
        <begin position="31"/>
        <end position="55"/>
    </location>
</feature>
<accession>A0A7W5FS38</accession>
<dbReference type="PANTHER" id="PTHR32322">
    <property type="entry name" value="INNER MEMBRANE TRANSPORTER"/>
    <property type="match status" value="1"/>
</dbReference>
<feature type="transmembrane region" description="Helical" evidence="6">
    <location>
        <begin position="209"/>
        <end position="229"/>
    </location>
</feature>
<gene>
    <name evidence="8" type="ORF">FHS03_000130</name>
</gene>
<proteinExistence type="inferred from homology"/>
<evidence type="ECO:0000256" key="1">
    <source>
        <dbReference type="ARBA" id="ARBA00004141"/>
    </source>
</evidence>
<feature type="transmembrane region" description="Helical" evidence="6">
    <location>
        <begin position="93"/>
        <end position="111"/>
    </location>
</feature>
<dbReference type="Pfam" id="PF00892">
    <property type="entry name" value="EamA"/>
    <property type="match status" value="2"/>
</dbReference>
<evidence type="ECO:0000256" key="2">
    <source>
        <dbReference type="ARBA" id="ARBA00007362"/>
    </source>
</evidence>
<feature type="transmembrane region" description="Helical" evidence="6">
    <location>
        <begin position="236"/>
        <end position="256"/>
    </location>
</feature>
<evidence type="ECO:0000259" key="7">
    <source>
        <dbReference type="Pfam" id="PF00892"/>
    </source>
</evidence>
<evidence type="ECO:0000313" key="8">
    <source>
        <dbReference type="EMBL" id="MBB3117111.1"/>
    </source>
</evidence>
<dbReference type="PANTHER" id="PTHR32322:SF2">
    <property type="entry name" value="EAMA DOMAIN-CONTAINING PROTEIN"/>
    <property type="match status" value="1"/>
</dbReference>
<evidence type="ECO:0000256" key="3">
    <source>
        <dbReference type="ARBA" id="ARBA00022692"/>
    </source>
</evidence>
<comment type="similarity">
    <text evidence="2">Belongs to the EamA transporter family.</text>
</comment>
<dbReference type="InterPro" id="IPR037185">
    <property type="entry name" value="EmrE-like"/>
</dbReference>
<keyword evidence="3 6" id="KW-0812">Transmembrane</keyword>
<keyword evidence="4 6" id="KW-1133">Transmembrane helix</keyword>
<evidence type="ECO:0000256" key="6">
    <source>
        <dbReference type="SAM" id="Phobius"/>
    </source>
</evidence>
<comment type="subcellular location">
    <subcellularLocation>
        <location evidence="1">Membrane</location>
        <topology evidence="1">Multi-pass membrane protein</topology>
    </subcellularLocation>
</comment>
<feature type="transmembrane region" description="Helical" evidence="6">
    <location>
        <begin position="118"/>
        <end position="134"/>
    </location>
</feature>
<dbReference type="Proteomes" id="UP000541535">
    <property type="component" value="Unassembled WGS sequence"/>
</dbReference>
<dbReference type="SUPFAM" id="SSF103481">
    <property type="entry name" value="Multidrug resistance efflux transporter EmrE"/>
    <property type="match status" value="2"/>
</dbReference>
<evidence type="ECO:0000313" key="9">
    <source>
        <dbReference type="Proteomes" id="UP000541535"/>
    </source>
</evidence>
<keyword evidence="5 6" id="KW-0472">Membrane</keyword>
<dbReference type="AlphaFoldDB" id="A0A7W5FS38"/>
<sequence>MNGLTRILPLISLLVTLTIWASVPTVAKAALAHVSLVTYLMLRYTLAGLFMLPYLKQTVAGASGLSWRSWAVLVVSSCLIIYVQTWAIQQVTASWYIVVFSSCPVLIALLLRYRFTTRAVAGLLATVAGLALYLQDSHAAGAPFQLGALLGVLTGMLAWVAYTVIITRFHAVYNDTQITAICSYIGALFSLMLFIAAGDYSVRQASWPVAAAIIVSGVLMPLSLWCYSYSMRKAEALTIFGQYLEPLIGLFIAFLVFGAELTAFACGAVALILCGTIAVTRYSVKPVRP</sequence>
<feature type="transmembrane region" description="Helical" evidence="6">
    <location>
        <begin position="67"/>
        <end position="87"/>
    </location>
</feature>
<protein>
    <submittedName>
        <fullName evidence="8">Drug/metabolite transporter (DMT)-like permease</fullName>
    </submittedName>
</protein>
<dbReference type="EMBL" id="JACHXD010000001">
    <property type="protein sequence ID" value="MBB3117111.1"/>
    <property type="molecule type" value="Genomic_DNA"/>
</dbReference>
<dbReference type="GO" id="GO:0016020">
    <property type="term" value="C:membrane"/>
    <property type="evidence" value="ECO:0007669"/>
    <property type="project" value="UniProtKB-SubCell"/>
</dbReference>
<feature type="transmembrane region" description="Helical" evidence="6">
    <location>
        <begin position="262"/>
        <end position="284"/>
    </location>
</feature>
<feature type="domain" description="EamA" evidence="7">
    <location>
        <begin position="148"/>
        <end position="280"/>
    </location>
</feature>
<evidence type="ECO:0000256" key="4">
    <source>
        <dbReference type="ARBA" id="ARBA00022989"/>
    </source>
</evidence>
<keyword evidence="9" id="KW-1185">Reference proteome</keyword>
<name>A0A7W5FS38_9BURK</name>
<feature type="domain" description="EamA" evidence="7">
    <location>
        <begin position="10"/>
        <end position="133"/>
    </location>
</feature>